<dbReference type="RefSeq" id="WP_183951009.1">
    <property type="nucleotide sequence ID" value="NZ_CP189888.1"/>
</dbReference>
<keyword evidence="1" id="KW-0472">Membrane</keyword>
<feature type="transmembrane region" description="Helical" evidence="1">
    <location>
        <begin position="16"/>
        <end position="37"/>
    </location>
</feature>
<sequence length="60" mass="6531">MNDRDRGVDHKGRKTSVALMAWLGVALLIAFGLLWAFTSRVAEPAGEQRAPLNETPPAAR</sequence>
<proteinExistence type="predicted"/>
<name>A0A7W6F301_9SPHN</name>
<dbReference type="AlphaFoldDB" id="A0A7W6F301"/>
<keyword evidence="3" id="KW-1185">Reference proteome</keyword>
<keyword evidence="1" id="KW-1133">Transmembrane helix</keyword>
<reference evidence="2 3" key="1">
    <citation type="submission" date="2020-08" db="EMBL/GenBank/DDBJ databases">
        <title>Genomic Encyclopedia of Type Strains, Phase IV (KMG-IV): sequencing the most valuable type-strain genomes for metagenomic binning, comparative biology and taxonomic classification.</title>
        <authorList>
            <person name="Goeker M."/>
        </authorList>
    </citation>
    <scope>NUCLEOTIDE SEQUENCE [LARGE SCALE GENOMIC DNA]</scope>
    <source>
        <strain evidence="2 3">DSM 19512</strain>
    </source>
</reference>
<dbReference type="EMBL" id="JACIDH010000003">
    <property type="protein sequence ID" value="MBB3878820.1"/>
    <property type="molecule type" value="Genomic_DNA"/>
</dbReference>
<evidence type="ECO:0000256" key="1">
    <source>
        <dbReference type="SAM" id="Phobius"/>
    </source>
</evidence>
<dbReference type="Proteomes" id="UP000538670">
    <property type="component" value="Unassembled WGS sequence"/>
</dbReference>
<evidence type="ECO:0000313" key="3">
    <source>
        <dbReference type="Proteomes" id="UP000538670"/>
    </source>
</evidence>
<keyword evidence="1" id="KW-0812">Transmembrane</keyword>
<evidence type="ECO:0000313" key="2">
    <source>
        <dbReference type="EMBL" id="MBB3878820.1"/>
    </source>
</evidence>
<protein>
    <submittedName>
        <fullName evidence="2">Uncharacterized protein</fullName>
    </submittedName>
</protein>
<gene>
    <name evidence="2" type="ORF">GGR48_001239</name>
</gene>
<organism evidence="2 3">
    <name type="scientific">Sphingomonas pseudosanguinis</name>
    <dbReference type="NCBI Taxonomy" id="413712"/>
    <lineage>
        <taxon>Bacteria</taxon>
        <taxon>Pseudomonadati</taxon>
        <taxon>Pseudomonadota</taxon>
        <taxon>Alphaproteobacteria</taxon>
        <taxon>Sphingomonadales</taxon>
        <taxon>Sphingomonadaceae</taxon>
        <taxon>Sphingomonas</taxon>
    </lineage>
</organism>
<accession>A0A7W6F301</accession>
<comment type="caution">
    <text evidence="2">The sequence shown here is derived from an EMBL/GenBank/DDBJ whole genome shotgun (WGS) entry which is preliminary data.</text>
</comment>